<keyword evidence="2" id="KW-1185">Reference proteome</keyword>
<dbReference type="AlphaFoldDB" id="A0AAD3TBI2"/>
<dbReference type="EMBL" id="BSYO01000030">
    <property type="protein sequence ID" value="GMH25924.1"/>
    <property type="molecule type" value="Genomic_DNA"/>
</dbReference>
<gene>
    <name evidence="1" type="ORF">Nepgr_027767</name>
</gene>
<protein>
    <submittedName>
        <fullName evidence="1">Uncharacterized protein</fullName>
    </submittedName>
</protein>
<proteinExistence type="predicted"/>
<evidence type="ECO:0000313" key="2">
    <source>
        <dbReference type="Proteomes" id="UP001279734"/>
    </source>
</evidence>
<dbReference type="Proteomes" id="UP001279734">
    <property type="component" value="Unassembled WGS sequence"/>
</dbReference>
<reference evidence="1" key="1">
    <citation type="submission" date="2023-05" db="EMBL/GenBank/DDBJ databases">
        <title>Nepenthes gracilis genome sequencing.</title>
        <authorList>
            <person name="Fukushima K."/>
        </authorList>
    </citation>
    <scope>NUCLEOTIDE SEQUENCE</scope>
    <source>
        <strain evidence="1">SING2019-196</strain>
    </source>
</reference>
<organism evidence="1 2">
    <name type="scientific">Nepenthes gracilis</name>
    <name type="common">Slender pitcher plant</name>
    <dbReference type="NCBI Taxonomy" id="150966"/>
    <lineage>
        <taxon>Eukaryota</taxon>
        <taxon>Viridiplantae</taxon>
        <taxon>Streptophyta</taxon>
        <taxon>Embryophyta</taxon>
        <taxon>Tracheophyta</taxon>
        <taxon>Spermatophyta</taxon>
        <taxon>Magnoliopsida</taxon>
        <taxon>eudicotyledons</taxon>
        <taxon>Gunneridae</taxon>
        <taxon>Pentapetalae</taxon>
        <taxon>Caryophyllales</taxon>
        <taxon>Nepenthaceae</taxon>
        <taxon>Nepenthes</taxon>
    </lineage>
</organism>
<evidence type="ECO:0000313" key="1">
    <source>
        <dbReference type="EMBL" id="GMH25924.1"/>
    </source>
</evidence>
<name>A0AAD3TBI2_NEPGR</name>
<comment type="caution">
    <text evidence="1">The sequence shown here is derived from an EMBL/GenBank/DDBJ whole genome shotgun (WGS) entry which is preliminary data.</text>
</comment>
<sequence>MKGADNMSSVKQKVTNEYRSYRKIYRKVIRKMLEIDGNGQPVVGSKGGVNGVWAALLRRNAAIEERCS</sequence>
<accession>A0AAD3TBI2</accession>